<reference evidence="1 2" key="1">
    <citation type="submission" date="2022-06" db="EMBL/GenBank/DDBJ databases">
        <title>New Species of the Genus Actinoplanes, ActinopZanes ferrugineus.</title>
        <authorList>
            <person name="Ding P."/>
        </authorList>
    </citation>
    <scope>NUCLEOTIDE SEQUENCE [LARGE SCALE GENOMIC DNA]</scope>
    <source>
        <strain evidence="1 2">TRM88003</strain>
    </source>
</reference>
<dbReference type="RefSeq" id="WP_253239313.1">
    <property type="nucleotide sequence ID" value="NZ_JAMYJR010000023.1"/>
</dbReference>
<name>A0ABT1DU63_9ACTN</name>
<dbReference type="InterPro" id="IPR043755">
    <property type="entry name" value="DUF5701"/>
</dbReference>
<protein>
    <submittedName>
        <fullName evidence="1">DUF5701 family protein</fullName>
    </submittedName>
</protein>
<evidence type="ECO:0000313" key="2">
    <source>
        <dbReference type="Proteomes" id="UP001523369"/>
    </source>
</evidence>
<proteinExistence type="predicted"/>
<keyword evidence="2" id="KW-1185">Reference proteome</keyword>
<evidence type="ECO:0000313" key="1">
    <source>
        <dbReference type="EMBL" id="MCO8273236.1"/>
    </source>
</evidence>
<gene>
    <name evidence="1" type="ORF">M1L60_21830</name>
</gene>
<comment type="caution">
    <text evidence="1">The sequence shown here is derived from an EMBL/GenBank/DDBJ whole genome shotgun (WGS) entry which is preliminary data.</text>
</comment>
<organism evidence="1 2">
    <name type="scientific">Paractinoplanes aksuensis</name>
    <dbReference type="NCBI Taxonomy" id="2939490"/>
    <lineage>
        <taxon>Bacteria</taxon>
        <taxon>Bacillati</taxon>
        <taxon>Actinomycetota</taxon>
        <taxon>Actinomycetes</taxon>
        <taxon>Micromonosporales</taxon>
        <taxon>Micromonosporaceae</taxon>
        <taxon>Paractinoplanes</taxon>
    </lineage>
</organism>
<dbReference type="Proteomes" id="UP001523369">
    <property type="component" value="Unassembled WGS sequence"/>
</dbReference>
<sequence>MSLTQQLDRLLEAGLAEVTGASPAELAAHVAALPDEPDSVLAVHPALATARQLALMLRRHDKPGFVVHDMTDLEQFTPIEGVVLPDGPLYLLHELDRGDDMRNWSPDEALPAIRERGRSPLTVHEGISWLLQDPKVLEPNHCFMTIASRKPKGKTLDARTPALWISGGTGHDGPANRGAPKLGWCWAGNRHTWLGFASARQRTSSPGAA</sequence>
<dbReference type="Pfam" id="PF18959">
    <property type="entry name" value="DUF5701"/>
    <property type="match status" value="1"/>
</dbReference>
<dbReference type="EMBL" id="JAMYJR010000023">
    <property type="protein sequence ID" value="MCO8273236.1"/>
    <property type="molecule type" value="Genomic_DNA"/>
</dbReference>
<accession>A0ABT1DU63</accession>